<feature type="region of interest" description="Disordered" evidence="1">
    <location>
        <begin position="42"/>
        <end position="144"/>
    </location>
</feature>
<reference evidence="2 3" key="1">
    <citation type="submission" date="2024-01" db="EMBL/GenBank/DDBJ databases">
        <title>The genomes of 5 underutilized Papilionoideae crops provide insights into root nodulation and disease resistanc.</title>
        <authorList>
            <person name="Yuan L."/>
        </authorList>
    </citation>
    <scope>NUCLEOTIDE SEQUENCE [LARGE SCALE GENOMIC DNA]</scope>
    <source>
        <strain evidence="2">ZHUSHIDOU_FW_LH</strain>
        <tissue evidence="2">Leaf</tissue>
    </source>
</reference>
<sequence length="164" mass="17888">MDLSSTLVIGWEDTWKEVASASKKVASVARQKSEYVLRIPIMPSISTPSPSPSTMHIPSTTNSTPSPSIRLSQPSQRRLSNPPPLAPKRVDRRAFTPIIMVPTPLLRHSPRDTPQSSPVVGSSSQPAPPRPTPNDPHDDMDEDSTEAFPTGFCCCILVHFCCFA</sequence>
<proteinExistence type="predicted"/>
<name>A0AAN9F1C8_CROPI</name>
<comment type="caution">
    <text evidence="2">The sequence shown here is derived from an EMBL/GenBank/DDBJ whole genome shotgun (WGS) entry which is preliminary data.</text>
</comment>
<keyword evidence="3" id="KW-1185">Reference proteome</keyword>
<accession>A0AAN9F1C8</accession>
<gene>
    <name evidence="2" type="ORF">RIF29_19075</name>
</gene>
<evidence type="ECO:0000313" key="2">
    <source>
        <dbReference type="EMBL" id="KAK7266431.1"/>
    </source>
</evidence>
<evidence type="ECO:0000256" key="1">
    <source>
        <dbReference type="SAM" id="MobiDB-lite"/>
    </source>
</evidence>
<dbReference type="Proteomes" id="UP001372338">
    <property type="component" value="Unassembled WGS sequence"/>
</dbReference>
<dbReference type="AlphaFoldDB" id="A0AAN9F1C8"/>
<feature type="compositionally biased region" description="Low complexity" evidence="1">
    <location>
        <begin position="42"/>
        <end position="68"/>
    </location>
</feature>
<dbReference type="EMBL" id="JAYWIO010000004">
    <property type="protein sequence ID" value="KAK7266431.1"/>
    <property type="molecule type" value="Genomic_DNA"/>
</dbReference>
<feature type="compositionally biased region" description="Low complexity" evidence="1">
    <location>
        <begin position="114"/>
        <end position="125"/>
    </location>
</feature>
<feature type="compositionally biased region" description="Polar residues" evidence="1">
    <location>
        <begin position="69"/>
        <end position="79"/>
    </location>
</feature>
<evidence type="ECO:0000313" key="3">
    <source>
        <dbReference type="Proteomes" id="UP001372338"/>
    </source>
</evidence>
<protein>
    <submittedName>
        <fullName evidence="2">Uncharacterized protein</fullName>
    </submittedName>
</protein>
<organism evidence="2 3">
    <name type="scientific">Crotalaria pallida</name>
    <name type="common">Smooth rattlebox</name>
    <name type="synonym">Crotalaria striata</name>
    <dbReference type="NCBI Taxonomy" id="3830"/>
    <lineage>
        <taxon>Eukaryota</taxon>
        <taxon>Viridiplantae</taxon>
        <taxon>Streptophyta</taxon>
        <taxon>Embryophyta</taxon>
        <taxon>Tracheophyta</taxon>
        <taxon>Spermatophyta</taxon>
        <taxon>Magnoliopsida</taxon>
        <taxon>eudicotyledons</taxon>
        <taxon>Gunneridae</taxon>
        <taxon>Pentapetalae</taxon>
        <taxon>rosids</taxon>
        <taxon>fabids</taxon>
        <taxon>Fabales</taxon>
        <taxon>Fabaceae</taxon>
        <taxon>Papilionoideae</taxon>
        <taxon>50 kb inversion clade</taxon>
        <taxon>genistoids sensu lato</taxon>
        <taxon>core genistoids</taxon>
        <taxon>Crotalarieae</taxon>
        <taxon>Crotalaria</taxon>
    </lineage>
</organism>